<proteinExistence type="predicted"/>
<sequence>MCSIFVGEAQKQNVNGAALCSAVARTPRSLSTVRLNDDAPLQHPKGSQVSEAHRQPTAAPGAPPGPGCRVSRDDHILANPHCPIVVIARGGRLAASNRLPPSSPSIPALSSGYSLPGFRL</sequence>
<feature type="region of interest" description="Disordered" evidence="1">
    <location>
        <begin position="31"/>
        <end position="73"/>
    </location>
</feature>
<evidence type="ECO:0000313" key="2">
    <source>
        <dbReference type="EMBL" id="KPM38749.1"/>
    </source>
</evidence>
<keyword evidence="3" id="KW-1185">Reference proteome</keyword>
<protein>
    <submittedName>
        <fullName evidence="2">Uncharacterized protein</fullName>
    </submittedName>
</protein>
<dbReference type="Proteomes" id="UP000050424">
    <property type="component" value="Unassembled WGS sequence"/>
</dbReference>
<evidence type="ECO:0000256" key="1">
    <source>
        <dbReference type="SAM" id="MobiDB-lite"/>
    </source>
</evidence>
<reference evidence="2 3" key="1">
    <citation type="submission" date="2015-09" db="EMBL/GenBank/DDBJ databases">
        <title>Draft genome of a European isolate of the apple canker pathogen Neonectria ditissima.</title>
        <authorList>
            <person name="Gomez-Cortecero A."/>
            <person name="Harrison R.J."/>
            <person name="Armitage A.D."/>
        </authorList>
    </citation>
    <scope>NUCLEOTIDE SEQUENCE [LARGE SCALE GENOMIC DNA]</scope>
    <source>
        <strain evidence="2 3">R09/05</strain>
    </source>
</reference>
<gene>
    <name evidence="2" type="ORF">AK830_g7823</name>
</gene>
<dbReference type="AlphaFoldDB" id="A0A0P7BEB8"/>
<evidence type="ECO:0000313" key="3">
    <source>
        <dbReference type="Proteomes" id="UP000050424"/>
    </source>
</evidence>
<name>A0A0P7BEB8_9HYPO</name>
<organism evidence="2 3">
    <name type="scientific">Neonectria ditissima</name>
    <dbReference type="NCBI Taxonomy" id="78410"/>
    <lineage>
        <taxon>Eukaryota</taxon>
        <taxon>Fungi</taxon>
        <taxon>Dikarya</taxon>
        <taxon>Ascomycota</taxon>
        <taxon>Pezizomycotina</taxon>
        <taxon>Sordariomycetes</taxon>
        <taxon>Hypocreomycetidae</taxon>
        <taxon>Hypocreales</taxon>
        <taxon>Nectriaceae</taxon>
        <taxon>Neonectria</taxon>
    </lineage>
</organism>
<dbReference type="EMBL" id="LKCW01000125">
    <property type="protein sequence ID" value="KPM38749.1"/>
    <property type="molecule type" value="Genomic_DNA"/>
</dbReference>
<accession>A0A0P7BEB8</accession>
<comment type="caution">
    <text evidence="2">The sequence shown here is derived from an EMBL/GenBank/DDBJ whole genome shotgun (WGS) entry which is preliminary data.</text>
</comment>